<protein>
    <submittedName>
        <fullName evidence="2">Peptidase_S24 domain-containing protein</fullName>
    </submittedName>
</protein>
<evidence type="ECO:0000313" key="2">
    <source>
        <dbReference type="WBParaSite" id="RSKR_0000893700.1"/>
    </source>
</evidence>
<name>A0AC35U7T5_9BILA</name>
<evidence type="ECO:0000313" key="1">
    <source>
        <dbReference type="Proteomes" id="UP000095286"/>
    </source>
</evidence>
<organism evidence="1 2">
    <name type="scientific">Rhabditophanes sp. KR3021</name>
    <dbReference type="NCBI Taxonomy" id="114890"/>
    <lineage>
        <taxon>Eukaryota</taxon>
        <taxon>Metazoa</taxon>
        <taxon>Ecdysozoa</taxon>
        <taxon>Nematoda</taxon>
        <taxon>Chromadorea</taxon>
        <taxon>Rhabditida</taxon>
        <taxon>Tylenchina</taxon>
        <taxon>Panagrolaimomorpha</taxon>
        <taxon>Strongyloidoidea</taxon>
        <taxon>Alloionematidae</taxon>
        <taxon>Rhabditophanes</taxon>
    </lineage>
</organism>
<proteinExistence type="predicted"/>
<dbReference type="WBParaSite" id="RSKR_0000893700.1">
    <property type="protein sequence ID" value="RSKR_0000893700.1"/>
    <property type="gene ID" value="RSKR_0000893700"/>
</dbReference>
<dbReference type="Proteomes" id="UP000095286">
    <property type="component" value="Unplaced"/>
</dbReference>
<sequence length="141" mass="15887">MHIYSGLDGIKVTNERNEMIDIRGKLLSGNITEVQIDPPFKKEVISPENDVALVRIHNIELDCTLLWGAQVVVDVGKDVKGAERCLLIGHGLKEDKLYPKRLDFVKVGESVLAQIQDEKVHFYDFGDSGNGLICEIKQKWK</sequence>
<reference evidence="2" key="1">
    <citation type="submission" date="2016-11" db="UniProtKB">
        <authorList>
            <consortium name="WormBaseParasite"/>
        </authorList>
    </citation>
    <scope>IDENTIFICATION</scope>
    <source>
        <strain evidence="2">KR3021</strain>
    </source>
</reference>
<accession>A0AC35U7T5</accession>